<dbReference type="Gene3D" id="3.40.50.1820">
    <property type="entry name" value="alpha/beta hydrolase"/>
    <property type="match status" value="1"/>
</dbReference>
<reference evidence="1 2" key="1">
    <citation type="journal article" date="2016" name="Nat. Commun.">
        <title>Thousands of microbial genomes shed light on interconnected biogeochemical processes in an aquifer system.</title>
        <authorList>
            <person name="Anantharaman K."/>
            <person name="Brown C.T."/>
            <person name="Hug L.A."/>
            <person name="Sharon I."/>
            <person name="Castelle C.J."/>
            <person name="Probst A.J."/>
            <person name="Thomas B.C."/>
            <person name="Singh A."/>
            <person name="Wilkins M.J."/>
            <person name="Karaoz U."/>
            <person name="Brodie E.L."/>
            <person name="Williams K.H."/>
            <person name="Hubbard S.S."/>
            <person name="Banfield J.F."/>
        </authorList>
    </citation>
    <scope>NUCLEOTIDE SEQUENCE [LARGE SCALE GENOMIC DNA]</scope>
</reference>
<accession>A0A1F4UIS4</accession>
<proteinExistence type="predicted"/>
<name>A0A1F4UIS4_UNCKA</name>
<dbReference type="AlphaFoldDB" id="A0A1F4UIS4"/>
<evidence type="ECO:0000313" key="2">
    <source>
        <dbReference type="Proteomes" id="UP000176583"/>
    </source>
</evidence>
<dbReference type="PANTHER" id="PTHR15394">
    <property type="entry name" value="SERINE HYDROLASE RBBP9"/>
    <property type="match status" value="1"/>
</dbReference>
<dbReference type="EMBL" id="MEUW01000006">
    <property type="protein sequence ID" value="OGC44865.1"/>
    <property type="molecule type" value="Genomic_DNA"/>
</dbReference>
<organism evidence="1 2">
    <name type="scientific">candidate division WWE3 bacterium RBG_19FT_COMBO_53_11</name>
    <dbReference type="NCBI Taxonomy" id="1802613"/>
    <lineage>
        <taxon>Bacteria</taxon>
        <taxon>Katanobacteria</taxon>
    </lineage>
</organism>
<dbReference type="InterPro" id="IPR029058">
    <property type="entry name" value="AB_hydrolase_fold"/>
</dbReference>
<protein>
    <recommendedName>
        <fullName evidence="3">Alpha/beta hydrolase</fullName>
    </recommendedName>
</protein>
<gene>
    <name evidence="1" type="ORF">A2V54_03855</name>
</gene>
<dbReference type="InterPro" id="IPR010662">
    <property type="entry name" value="RBBP9/YdeN"/>
</dbReference>
<evidence type="ECO:0008006" key="3">
    <source>
        <dbReference type="Google" id="ProtNLM"/>
    </source>
</evidence>
<comment type="caution">
    <text evidence="1">The sequence shown here is derived from an EMBL/GenBank/DDBJ whole genome shotgun (WGS) entry which is preliminary data.</text>
</comment>
<evidence type="ECO:0000313" key="1">
    <source>
        <dbReference type="EMBL" id="OGC44865.1"/>
    </source>
</evidence>
<dbReference type="Proteomes" id="UP000176583">
    <property type="component" value="Unassembled WGS sequence"/>
</dbReference>
<dbReference type="Pfam" id="PF06821">
    <property type="entry name" value="Ser_hydrolase"/>
    <property type="match status" value="1"/>
</dbReference>
<dbReference type="SUPFAM" id="SSF53474">
    <property type="entry name" value="alpha/beta-Hydrolases"/>
    <property type="match status" value="1"/>
</dbReference>
<sequence>MKRAFLIHGWDGNPDNNWFPWLREELEKLGFSVIAPQMPDPKTPRIGDWVSTMVEIVGAVDEETFFVGHSLGCQTILRFLQTRPSEQIAGGVVMVAGFTGELIGLTEDEKPLARPWEETPLDFDKIKSQAKHFAAVLSDSDPWVPLESNRKIFAEKLGAEIVVEQAKGHFTADDGVTELPVVLDFLDKWS</sequence>
<dbReference type="STRING" id="1802613.A2V54_03855"/>
<dbReference type="GO" id="GO:0016787">
    <property type="term" value="F:hydrolase activity"/>
    <property type="evidence" value="ECO:0007669"/>
    <property type="project" value="InterPro"/>
</dbReference>
<dbReference type="PANTHER" id="PTHR15394:SF3">
    <property type="entry name" value="SERINE HYDROLASE RBBP9"/>
    <property type="match status" value="1"/>
</dbReference>